<evidence type="ECO:0008006" key="5">
    <source>
        <dbReference type="Google" id="ProtNLM"/>
    </source>
</evidence>
<protein>
    <recommendedName>
        <fullName evidence="5">Secreted protein</fullName>
    </recommendedName>
</protein>
<evidence type="ECO:0000256" key="2">
    <source>
        <dbReference type="SAM" id="SignalP"/>
    </source>
</evidence>
<reference evidence="3" key="1">
    <citation type="submission" date="2023-10" db="EMBL/GenBank/DDBJ databases">
        <title>Genome assembly of Pristionchus species.</title>
        <authorList>
            <person name="Yoshida K."/>
            <person name="Sommer R.J."/>
        </authorList>
    </citation>
    <scope>NUCLEOTIDE SEQUENCE</scope>
    <source>
        <strain evidence="3">RS5133</strain>
    </source>
</reference>
<comment type="caution">
    <text evidence="3">The sequence shown here is derived from an EMBL/GenBank/DDBJ whole genome shotgun (WGS) entry which is preliminary data.</text>
</comment>
<dbReference type="EMBL" id="BTSY01000005">
    <property type="protein sequence ID" value="GMT30978.1"/>
    <property type="molecule type" value="Genomic_DNA"/>
</dbReference>
<name>A0AAV5WHP7_9BILA</name>
<feature type="signal peptide" evidence="2">
    <location>
        <begin position="1"/>
        <end position="18"/>
    </location>
</feature>
<organism evidence="3 4">
    <name type="scientific">Pristionchus fissidentatus</name>
    <dbReference type="NCBI Taxonomy" id="1538716"/>
    <lineage>
        <taxon>Eukaryota</taxon>
        <taxon>Metazoa</taxon>
        <taxon>Ecdysozoa</taxon>
        <taxon>Nematoda</taxon>
        <taxon>Chromadorea</taxon>
        <taxon>Rhabditida</taxon>
        <taxon>Rhabditina</taxon>
        <taxon>Diplogasteromorpha</taxon>
        <taxon>Diplogasteroidea</taxon>
        <taxon>Neodiplogasteridae</taxon>
        <taxon>Pristionchus</taxon>
    </lineage>
</organism>
<evidence type="ECO:0000313" key="4">
    <source>
        <dbReference type="Proteomes" id="UP001432322"/>
    </source>
</evidence>
<dbReference type="Proteomes" id="UP001432322">
    <property type="component" value="Unassembled WGS sequence"/>
</dbReference>
<feature type="region of interest" description="Disordered" evidence="1">
    <location>
        <begin position="33"/>
        <end position="60"/>
    </location>
</feature>
<dbReference type="AlphaFoldDB" id="A0AAV5WHP7"/>
<keyword evidence="4" id="KW-1185">Reference proteome</keyword>
<sequence>MITTLLLPLLHVAAAVTAAIYMLFACCGPAKSRLSNPESADQLGTGLDAPPHSRHITSCERPNINNDIREKIEEERKALERRAKRKS</sequence>
<gene>
    <name evidence="3" type="ORF">PFISCL1PPCAC_22275</name>
</gene>
<feature type="chain" id="PRO_5043394638" description="Secreted protein" evidence="2">
    <location>
        <begin position="19"/>
        <end position="87"/>
    </location>
</feature>
<evidence type="ECO:0000313" key="3">
    <source>
        <dbReference type="EMBL" id="GMT30978.1"/>
    </source>
</evidence>
<proteinExistence type="predicted"/>
<keyword evidence="2" id="KW-0732">Signal</keyword>
<evidence type="ECO:0000256" key="1">
    <source>
        <dbReference type="SAM" id="MobiDB-lite"/>
    </source>
</evidence>
<feature type="non-terminal residue" evidence="3">
    <location>
        <position position="87"/>
    </location>
</feature>
<accession>A0AAV5WHP7</accession>